<feature type="non-terminal residue" evidence="1">
    <location>
        <position position="121"/>
    </location>
</feature>
<dbReference type="EMBL" id="CAJVPV010016847">
    <property type="protein sequence ID" value="CAG8700033.1"/>
    <property type="molecule type" value="Genomic_DNA"/>
</dbReference>
<sequence length="121" mass="13943">EHSSEPASKSVDPFPIDVERADAVDGQEEAAESLDELSPPYMLKFNVPSADFEEWKSYMNRYLLRVSIRGKYTTLGFRPEKRVLYNRLTTNKLEITFENFANLRGLPTWGGSSFERKGKLY</sequence>
<reference evidence="1" key="1">
    <citation type="submission" date="2021-06" db="EMBL/GenBank/DDBJ databases">
        <authorList>
            <person name="Kallberg Y."/>
            <person name="Tangrot J."/>
            <person name="Rosling A."/>
        </authorList>
    </citation>
    <scope>NUCLEOTIDE SEQUENCE</scope>
    <source>
        <strain evidence="1">CL551</strain>
    </source>
</reference>
<protein>
    <submittedName>
        <fullName evidence="1">6935_t:CDS:1</fullName>
    </submittedName>
</protein>
<accession>A0A9N9HQ27</accession>
<comment type="caution">
    <text evidence="1">The sequence shown here is derived from an EMBL/GenBank/DDBJ whole genome shotgun (WGS) entry which is preliminary data.</text>
</comment>
<evidence type="ECO:0000313" key="2">
    <source>
        <dbReference type="Proteomes" id="UP000789342"/>
    </source>
</evidence>
<gene>
    <name evidence="1" type="ORF">AMORRO_LOCUS12073</name>
</gene>
<dbReference type="Proteomes" id="UP000789342">
    <property type="component" value="Unassembled WGS sequence"/>
</dbReference>
<keyword evidence="2" id="KW-1185">Reference proteome</keyword>
<name>A0A9N9HQ27_9GLOM</name>
<dbReference type="AlphaFoldDB" id="A0A9N9HQ27"/>
<evidence type="ECO:0000313" key="1">
    <source>
        <dbReference type="EMBL" id="CAG8700033.1"/>
    </source>
</evidence>
<organism evidence="1 2">
    <name type="scientific">Acaulospora morrowiae</name>
    <dbReference type="NCBI Taxonomy" id="94023"/>
    <lineage>
        <taxon>Eukaryota</taxon>
        <taxon>Fungi</taxon>
        <taxon>Fungi incertae sedis</taxon>
        <taxon>Mucoromycota</taxon>
        <taxon>Glomeromycotina</taxon>
        <taxon>Glomeromycetes</taxon>
        <taxon>Diversisporales</taxon>
        <taxon>Acaulosporaceae</taxon>
        <taxon>Acaulospora</taxon>
    </lineage>
</organism>
<proteinExistence type="predicted"/>